<comment type="similarity">
    <text evidence="5">Belongs to the UPF0182 family.</text>
</comment>
<feature type="transmembrane region" description="Helical" evidence="5">
    <location>
        <begin position="110"/>
        <end position="130"/>
    </location>
</feature>
<organism evidence="7 8">
    <name type="scientific">Actinobaculum suis</name>
    <dbReference type="NCBI Taxonomy" id="1657"/>
    <lineage>
        <taxon>Bacteria</taxon>
        <taxon>Bacillati</taxon>
        <taxon>Actinomycetota</taxon>
        <taxon>Actinomycetes</taxon>
        <taxon>Actinomycetales</taxon>
        <taxon>Actinomycetaceae</taxon>
        <taxon>Actinobaculum</taxon>
    </lineage>
</organism>
<evidence type="ECO:0000256" key="1">
    <source>
        <dbReference type="ARBA" id="ARBA00022475"/>
    </source>
</evidence>
<reference evidence="8" key="1">
    <citation type="submission" date="2016-10" db="EMBL/GenBank/DDBJ databases">
        <authorList>
            <person name="Varghese N."/>
        </authorList>
    </citation>
    <scope>NUCLEOTIDE SEQUENCE [LARGE SCALE GENOMIC DNA]</scope>
    <source>
        <strain evidence="8">DSM 20639</strain>
    </source>
</reference>
<gene>
    <name evidence="7" type="ORF">SAMN05421878_11724</name>
</gene>
<keyword evidence="4 5" id="KW-0472">Membrane</keyword>
<dbReference type="GO" id="GO:0005886">
    <property type="term" value="C:plasma membrane"/>
    <property type="evidence" value="ECO:0007669"/>
    <property type="project" value="UniProtKB-SubCell"/>
</dbReference>
<dbReference type="Proteomes" id="UP000182744">
    <property type="component" value="Unassembled WGS sequence"/>
</dbReference>
<evidence type="ECO:0000256" key="2">
    <source>
        <dbReference type="ARBA" id="ARBA00022692"/>
    </source>
</evidence>
<keyword evidence="1 5" id="KW-1003">Cell membrane</keyword>
<evidence type="ECO:0000256" key="6">
    <source>
        <dbReference type="SAM" id="MobiDB-lite"/>
    </source>
</evidence>
<sequence>MTTYQTSTRTRRSGGLGAFIPTLVILALIVAALVVTANVYTEVQWYSQLGAVRVFFTQWGWALALGVIGVVLTMATVIVNLRATKPKQADSVSIPANVLRYRNLAEKHKWLTYLILPFAIALLFGAPLAGEWRTYLTWINRTPFGEVDPQFGREVSFYVFTLPVIQSILTFFTTLIIVAAAVAAIGHYLYGGISVEDGKFRTTNRARVHLTILGFLLILIFAAQLWISRYNLLLGENERFSGASYTDINAVLPGRTILAILLLIIAVLFVVSALRGMWRLVTTGVIVAVVSALAVGWAWPQLVQSFQVRPNAIEAESPYIQRNIDATLKAYGMDDIETKSYQARTEAESGLLAGDAEATAQIRLLDPNIVSPTFNQMQQNRQYYAFPQQLAVDRYQLPDEKEGVLRDTVIGVRALNLDGLDPNQRTWINEHTVYTHGFGVAAAYGNTTTTQGQPQFFQAGIAADGQASINKLGDYEPRVYFGQNLPEYSIVGAPEGTEPWEIDYPSDSAGGQQYNTYDGNGGPSVGGIWNKLMYAIKYRSTDIMFSDRVTDESQILFVRDPKERVQRVAPYLTLDSRVYPAVVDMDGNPDTPKRLVWMVDGYTTSNSYPYSARESLQEATVDALTGQVQQSAQVNYIRNSVKAVVDAYDGSVTLYQWDAEDPILNAWDRIFPGMLTPVSEMPGDLMAHVRYPEDLFKVQRQLLTRYHVTDPGSFYTTGDFWNIPTDPGATTTTQQGAFVTNQPEAGAGVAQPPYYLTLQMPGQDSAEFSLSTPFIPGGQTNRNIMTGFLAVDSNAGNEDGKIREGYGKMRLLELPRDLTVPGPGQAQNNFLADENVSRQLNLLNQGGTQVRLGNLLTLPVGGGMLYVQPVFVQASSGTSYPLMQYVLTAFGDSNRIGFAPTLQESLDQTFGGDSGAKAGDAALEDSKSDRVPPAARGDGKDAQDGATPAPKSQAPKDKPTAAPTPGEAAAPAPAADAPAQDRLNAALSDMQAAVTEAEEAMKKGDWAGYGAAQNKLQKALDQAVAADKELRP</sequence>
<dbReference type="EMBL" id="FNAU01000017">
    <property type="protein sequence ID" value="SDE62597.1"/>
    <property type="molecule type" value="Genomic_DNA"/>
</dbReference>
<keyword evidence="2 5" id="KW-0812">Transmembrane</keyword>
<evidence type="ECO:0000256" key="3">
    <source>
        <dbReference type="ARBA" id="ARBA00022989"/>
    </source>
</evidence>
<dbReference type="PANTHER" id="PTHR39344">
    <property type="entry name" value="UPF0182 PROTEIN SLL1060"/>
    <property type="match status" value="1"/>
</dbReference>
<feature type="transmembrane region" description="Helical" evidence="5">
    <location>
        <begin position="248"/>
        <end position="271"/>
    </location>
</feature>
<dbReference type="HAMAP" id="MF_01600">
    <property type="entry name" value="UPF0182"/>
    <property type="match status" value="1"/>
</dbReference>
<accession>A0A1G7EG68</accession>
<comment type="subcellular location">
    <subcellularLocation>
        <location evidence="5">Cell membrane</location>
        <topology evidence="5">Multi-pass membrane protein</topology>
    </subcellularLocation>
</comment>
<dbReference type="InterPro" id="IPR005372">
    <property type="entry name" value="UPF0182"/>
</dbReference>
<feature type="region of interest" description="Disordered" evidence="6">
    <location>
        <begin position="909"/>
        <end position="985"/>
    </location>
</feature>
<evidence type="ECO:0000256" key="4">
    <source>
        <dbReference type="ARBA" id="ARBA00023136"/>
    </source>
</evidence>
<protein>
    <recommendedName>
        <fullName evidence="5">UPF0182 protein SAMN05421878_11724</fullName>
    </recommendedName>
</protein>
<name>A0A1G7EG68_9ACTO</name>
<feature type="transmembrane region" description="Helical" evidence="5">
    <location>
        <begin position="16"/>
        <end position="39"/>
    </location>
</feature>
<dbReference type="GO" id="GO:0005576">
    <property type="term" value="C:extracellular region"/>
    <property type="evidence" value="ECO:0007669"/>
    <property type="project" value="TreeGrafter"/>
</dbReference>
<feature type="compositionally biased region" description="Low complexity" evidence="6">
    <location>
        <begin position="960"/>
        <end position="978"/>
    </location>
</feature>
<dbReference type="Pfam" id="PF03699">
    <property type="entry name" value="UPF0182"/>
    <property type="match status" value="1"/>
</dbReference>
<feature type="transmembrane region" description="Helical" evidence="5">
    <location>
        <begin position="210"/>
        <end position="228"/>
    </location>
</feature>
<feature type="transmembrane region" description="Helical" evidence="5">
    <location>
        <begin position="168"/>
        <end position="190"/>
    </location>
</feature>
<evidence type="ECO:0000313" key="8">
    <source>
        <dbReference type="Proteomes" id="UP000182744"/>
    </source>
</evidence>
<keyword evidence="8" id="KW-1185">Reference proteome</keyword>
<feature type="transmembrane region" description="Helical" evidence="5">
    <location>
        <begin position="278"/>
        <end position="299"/>
    </location>
</feature>
<dbReference type="AlphaFoldDB" id="A0A1G7EG68"/>
<keyword evidence="3 5" id="KW-1133">Transmembrane helix</keyword>
<evidence type="ECO:0000313" key="7">
    <source>
        <dbReference type="EMBL" id="SDE62597.1"/>
    </source>
</evidence>
<feature type="transmembrane region" description="Helical" evidence="5">
    <location>
        <begin position="59"/>
        <end position="81"/>
    </location>
</feature>
<proteinExistence type="inferred from homology"/>
<evidence type="ECO:0000256" key="5">
    <source>
        <dbReference type="HAMAP-Rule" id="MF_01600"/>
    </source>
</evidence>
<dbReference type="PANTHER" id="PTHR39344:SF1">
    <property type="entry name" value="UPF0182 PROTEIN SLL1060"/>
    <property type="match status" value="1"/>
</dbReference>